<keyword evidence="2" id="KW-0732">Signal</keyword>
<feature type="chain" id="PRO_5014604399" evidence="2">
    <location>
        <begin position="28"/>
        <end position="68"/>
    </location>
</feature>
<evidence type="ECO:0000256" key="2">
    <source>
        <dbReference type="SAM" id="SignalP"/>
    </source>
</evidence>
<feature type="region of interest" description="Disordered" evidence="1">
    <location>
        <begin position="30"/>
        <end position="68"/>
    </location>
</feature>
<reference evidence="3" key="1">
    <citation type="submission" date="2018-01" db="EMBL/GenBank/DDBJ databases">
        <title>An insight into the sialome of Amazonian anophelines.</title>
        <authorList>
            <person name="Ribeiro J.M."/>
            <person name="Scarpassa V."/>
            <person name="Calvo E."/>
        </authorList>
    </citation>
    <scope>NUCLEOTIDE SEQUENCE</scope>
</reference>
<proteinExistence type="predicted"/>
<sequence>MLAFSLRPAFLWVVCCEVWSWPPALLGQPTNQPAAVNSSAMHHHHHRPFPLSRTPLRRRSSDTVKQQK</sequence>
<evidence type="ECO:0000256" key="1">
    <source>
        <dbReference type="SAM" id="MobiDB-lite"/>
    </source>
</evidence>
<feature type="compositionally biased region" description="Polar residues" evidence="1">
    <location>
        <begin position="30"/>
        <end position="40"/>
    </location>
</feature>
<feature type="signal peptide" evidence="2">
    <location>
        <begin position="1"/>
        <end position="27"/>
    </location>
</feature>
<protein>
    <submittedName>
        <fullName evidence="3">Putative secreted protein</fullName>
    </submittedName>
</protein>
<organism evidence="3">
    <name type="scientific">Anopheles darlingi</name>
    <name type="common">Mosquito</name>
    <dbReference type="NCBI Taxonomy" id="43151"/>
    <lineage>
        <taxon>Eukaryota</taxon>
        <taxon>Metazoa</taxon>
        <taxon>Ecdysozoa</taxon>
        <taxon>Arthropoda</taxon>
        <taxon>Hexapoda</taxon>
        <taxon>Insecta</taxon>
        <taxon>Pterygota</taxon>
        <taxon>Neoptera</taxon>
        <taxon>Endopterygota</taxon>
        <taxon>Diptera</taxon>
        <taxon>Nematocera</taxon>
        <taxon>Culicoidea</taxon>
        <taxon>Culicidae</taxon>
        <taxon>Anophelinae</taxon>
        <taxon>Anopheles</taxon>
    </lineage>
</organism>
<accession>A0A2M4DCH6</accession>
<name>A0A2M4DCH6_ANODA</name>
<evidence type="ECO:0000313" key="3">
    <source>
        <dbReference type="EMBL" id="MBW75245.1"/>
    </source>
</evidence>
<dbReference type="AlphaFoldDB" id="A0A2M4DCH6"/>
<dbReference type="EMBL" id="GGFL01011067">
    <property type="protein sequence ID" value="MBW75245.1"/>
    <property type="molecule type" value="Transcribed_RNA"/>
</dbReference>